<feature type="compositionally biased region" description="Polar residues" evidence="1">
    <location>
        <begin position="702"/>
        <end position="714"/>
    </location>
</feature>
<sequence>MTGQARLREALNAGGPGPKEKGPPVADGVLTVTPDTPEALEWRSRRSFMDSAGASSSYLEDDAGPRPSSLYGKFTWKIENFSEISKRELRSTVFEVGSYKWYILVYPQGCDVCNHLSLFLCVADYDKLLPGWSHFSQFTIAVVNKDPKKSKYSDTLHRFCKKEHDWGWKKFMELSKVLEGFTVSNTLVIKAQVQVIRDRPTMPFRCLDAQYRRELVRVYLTNVETICRKFVDERRAALARLRDDSAGLRAFWAALEPHQRQSLASERGKVLLKGLVKRFFNEKEVTSTLVMDALFSGCKQLEEMSRAAETRKGKKSKTSSNMVVSIDKSTFFLVGDVLGLLERSAGEATIQPHFDDKVADPLAARSAHEGEESKDFAEKDERCLGELGRRAVEMYSMAHIFSELEAAYCEAESIKRQDALIREEEEAGKREDARSAARAASEREKKARKKERRRVQKEAEQVETDRVDKARHETERLENKRLEADRAAREEASVGRQRFIDQQQQAKLRQIEAAASASAHSAAADSDAIATEADSLYSTAELDLVIDAAAPGERYTGRSPAGEEAGPSTSAAPGTADSSDLPGHTRTESDDGLSSTDPTSSTLSIEDATQQSAAQLRERVEGLQAEVDTLRSALARAQTEHTASTAELATALTDLQQAKAAVAARDVELASLRAHMATSAPAAKHNRRPDDRAGARHDAESAFSSQGSESHTANGTIDGLISSTTSSSSAAGTDGGLANGVGASGGASQQARHHGHKEAAGNGAHHTSAPASRTAQLQREGRSASGPVTGGSSGRSAAVSDAMNKPSSSAPTMPRSKSRSLNGNAAAFVPSTSGGTTADVYSNGSAPFGAGDALTSNASPQPPSKRADAVPADSPGLDDFAHMGLITDLLD</sequence>
<dbReference type="AlphaFoldDB" id="A0AAW1Q3K0"/>
<evidence type="ECO:0000313" key="4">
    <source>
        <dbReference type="Proteomes" id="UP001465755"/>
    </source>
</evidence>
<gene>
    <name evidence="3" type="ORF">WJX73_007356</name>
</gene>
<organism evidence="3 4">
    <name type="scientific">Symbiochloris irregularis</name>
    <dbReference type="NCBI Taxonomy" id="706552"/>
    <lineage>
        <taxon>Eukaryota</taxon>
        <taxon>Viridiplantae</taxon>
        <taxon>Chlorophyta</taxon>
        <taxon>core chlorophytes</taxon>
        <taxon>Trebouxiophyceae</taxon>
        <taxon>Trebouxiales</taxon>
        <taxon>Trebouxiaceae</taxon>
        <taxon>Symbiochloris</taxon>
    </lineage>
</organism>
<proteinExistence type="predicted"/>
<feature type="compositionally biased region" description="Polar residues" evidence="1">
    <location>
        <begin position="567"/>
        <end position="578"/>
    </location>
</feature>
<feature type="compositionally biased region" description="Low complexity" evidence="1">
    <location>
        <begin position="592"/>
        <end position="604"/>
    </location>
</feature>
<comment type="caution">
    <text evidence="3">The sequence shown here is derived from an EMBL/GenBank/DDBJ whole genome shotgun (WGS) entry which is preliminary data.</text>
</comment>
<dbReference type="SUPFAM" id="SSF49599">
    <property type="entry name" value="TRAF domain-like"/>
    <property type="match status" value="1"/>
</dbReference>
<dbReference type="PANTHER" id="PTHR47477">
    <property type="entry name" value="TNF RECEPTOR-ASSOCIATED FACTOR HOMOLOG 1A"/>
    <property type="match status" value="1"/>
</dbReference>
<accession>A0AAW1Q3K0</accession>
<feature type="region of interest" description="Disordered" evidence="1">
    <location>
        <begin position="1"/>
        <end position="32"/>
    </location>
</feature>
<dbReference type="Proteomes" id="UP001465755">
    <property type="component" value="Unassembled WGS sequence"/>
</dbReference>
<feature type="compositionally biased region" description="Polar residues" evidence="1">
    <location>
        <begin position="830"/>
        <end position="845"/>
    </location>
</feature>
<dbReference type="InterPro" id="IPR008974">
    <property type="entry name" value="TRAF-like"/>
</dbReference>
<dbReference type="CDD" id="cd00121">
    <property type="entry name" value="MATH"/>
    <property type="match status" value="1"/>
</dbReference>
<name>A0AAW1Q3K0_9CHLO</name>
<keyword evidence="4" id="KW-1185">Reference proteome</keyword>
<evidence type="ECO:0000256" key="1">
    <source>
        <dbReference type="SAM" id="MobiDB-lite"/>
    </source>
</evidence>
<feature type="compositionally biased region" description="Gly residues" evidence="1">
    <location>
        <begin position="733"/>
        <end position="745"/>
    </location>
</feature>
<feature type="compositionally biased region" description="Basic and acidic residues" evidence="1">
    <location>
        <begin position="688"/>
        <end position="700"/>
    </location>
</feature>
<feature type="compositionally biased region" description="Basic and acidic residues" evidence="1">
    <location>
        <begin position="456"/>
        <end position="493"/>
    </location>
</feature>
<dbReference type="EMBL" id="JALJOQ010000001">
    <property type="protein sequence ID" value="KAK9815093.1"/>
    <property type="molecule type" value="Genomic_DNA"/>
</dbReference>
<evidence type="ECO:0000259" key="2">
    <source>
        <dbReference type="PROSITE" id="PS50144"/>
    </source>
</evidence>
<dbReference type="PANTHER" id="PTHR47477:SF8">
    <property type="entry name" value="TNF RECEPTOR-ASSOCIATED FACTOR HOMOLOG 1A"/>
    <property type="match status" value="1"/>
</dbReference>
<protein>
    <recommendedName>
        <fullName evidence="2">MATH domain-containing protein</fullName>
    </recommendedName>
</protein>
<feature type="compositionally biased region" description="Basic and acidic residues" evidence="1">
    <location>
        <begin position="424"/>
        <end position="445"/>
    </location>
</feature>
<feature type="compositionally biased region" description="Low complexity" evidence="1">
    <location>
        <begin position="715"/>
        <end position="732"/>
    </location>
</feature>
<evidence type="ECO:0000313" key="3">
    <source>
        <dbReference type="EMBL" id="KAK9815093.1"/>
    </source>
</evidence>
<feature type="region of interest" description="Disordered" evidence="1">
    <location>
        <begin position="551"/>
        <end position="615"/>
    </location>
</feature>
<reference evidence="3 4" key="1">
    <citation type="journal article" date="2024" name="Nat. Commun.">
        <title>Phylogenomics reveals the evolutionary origins of lichenization in chlorophyte algae.</title>
        <authorList>
            <person name="Puginier C."/>
            <person name="Libourel C."/>
            <person name="Otte J."/>
            <person name="Skaloud P."/>
            <person name="Haon M."/>
            <person name="Grisel S."/>
            <person name="Petersen M."/>
            <person name="Berrin J.G."/>
            <person name="Delaux P.M."/>
            <person name="Dal Grande F."/>
            <person name="Keller J."/>
        </authorList>
    </citation>
    <scope>NUCLEOTIDE SEQUENCE [LARGE SCALE GENOMIC DNA]</scope>
    <source>
        <strain evidence="3 4">SAG 2036</strain>
    </source>
</reference>
<dbReference type="InterPro" id="IPR002083">
    <property type="entry name" value="MATH/TRAF_dom"/>
</dbReference>
<dbReference type="SMART" id="SM00061">
    <property type="entry name" value="MATH"/>
    <property type="match status" value="1"/>
</dbReference>
<feature type="region of interest" description="Disordered" evidence="1">
    <location>
        <begin position="676"/>
        <end position="878"/>
    </location>
</feature>
<feature type="compositionally biased region" description="Basic residues" evidence="1">
    <location>
        <begin position="446"/>
        <end position="455"/>
    </location>
</feature>
<dbReference type="Pfam" id="PF22486">
    <property type="entry name" value="MATH_2"/>
    <property type="match status" value="1"/>
</dbReference>
<feature type="domain" description="MATH" evidence="2">
    <location>
        <begin position="71"/>
        <end position="193"/>
    </location>
</feature>
<dbReference type="InterPro" id="IPR055327">
    <property type="entry name" value="TRAF1A/B"/>
</dbReference>
<feature type="compositionally biased region" description="Low complexity" evidence="1">
    <location>
        <begin position="513"/>
        <end position="527"/>
    </location>
</feature>
<dbReference type="Gene3D" id="2.60.210.10">
    <property type="entry name" value="Apoptosis, Tumor Necrosis Factor Receptor Associated Protein 2, Chain A"/>
    <property type="match status" value="1"/>
</dbReference>
<feature type="region of interest" description="Disordered" evidence="1">
    <location>
        <begin position="424"/>
        <end position="527"/>
    </location>
</feature>
<dbReference type="PROSITE" id="PS50144">
    <property type="entry name" value="MATH"/>
    <property type="match status" value="1"/>
</dbReference>